<dbReference type="InterPro" id="IPR037143">
    <property type="entry name" value="4-PPantetheinyl_Trfase_dom_sf"/>
</dbReference>
<keyword evidence="1 8" id="KW-0444">Lipid biosynthesis</keyword>
<keyword evidence="3 8" id="KW-0479">Metal-binding</keyword>
<keyword evidence="4 8" id="KW-0276">Fatty acid metabolism</keyword>
<dbReference type="InterPro" id="IPR008278">
    <property type="entry name" value="4-PPantetheinyl_Trfase_dom"/>
</dbReference>
<keyword evidence="5 8" id="KW-0460">Magnesium</keyword>
<keyword evidence="11" id="KW-1185">Reference proteome</keyword>
<dbReference type="GO" id="GO:0008897">
    <property type="term" value="F:holo-[acyl-carrier-protein] synthase activity"/>
    <property type="evidence" value="ECO:0007669"/>
    <property type="project" value="UniProtKB-UniRule"/>
</dbReference>
<sequence length="123" mass="13641">MIYGVGVDIIEIDRVERAVNRTSSFLAKVFTENEIHYFKNKNNNYESLAGSYAAKEAFSKAVGLGFRGFTLGEVEVVRDELGKPSIVLYGNAKELADKLNVSNIHLSISHNKTDAIAYVILEI</sequence>
<organism evidence="10 11">
    <name type="scientific">Clostridium paridis</name>
    <dbReference type="NCBI Taxonomy" id="2803863"/>
    <lineage>
        <taxon>Bacteria</taxon>
        <taxon>Bacillati</taxon>
        <taxon>Bacillota</taxon>
        <taxon>Clostridia</taxon>
        <taxon>Eubacteriales</taxon>
        <taxon>Clostridiaceae</taxon>
        <taxon>Clostridium</taxon>
    </lineage>
</organism>
<evidence type="ECO:0000259" key="9">
    <source>
        <dbReference type="Pfam" id="PF01648"/>
    </source>
</evidence>
<feature type="binding site" evidence="8">
    <location>
        <position position="56"/>
    </location>
    <ligand>
        <name>Mg(2+)</name>
        <dbReference type="ChEBI" id="CHEBI:18420"/>
    </ligand>
</feature>
<dbReference type="GO" id="GO:0006633">
    <property type="term" value="P:fatty acid biosynthetic process"/>
    <property type="evidence" value="ECO:0007669"/>
    <property type="project" value="UniProtKB-UniRule"/>
</dbReference>
<gene>
    <name evidence="8" type="primary">acpS</name>
    <name evidence="10" type="ORF">JK634_06910</name>
</gene>
<evidence type="ECO:0000256" key="4">
    <source>
        <dbReference type="ARBA" id="ARBA00022832"/>
    </source>
</evidence>
<evidence type="ECO:0000313" key="11">
    <source>
        <dbReference type="Proteomes" id="UP000623681"/>
    </source>
</evidence>
<comment type="catalytic activity">
    <reaction evidence="8">
        <text>apo-[ACP] + CoA = holo-[ACP] + adenosine 3',5'-bisphosphate + H(+)</text>
        <dbReference type="Rhea" id="RHEA:12068"/>
        <dbReference type="Rhea" id="RHEA-COMP:9685"/>
        <dbReference type="Rhea" id="RHEA-COMP:9690"/>
        <dbReference type="ChEBI" id="CHEBI:15378"/>
        <dbReference type="ChEBI" id="CHEBI:29999"/>
        <dbReference type="ChEBI" id="CHEBI:57287"/>
        <dbReference type="ChEBI" id="CHEBI:58343"/>
        <dbReference type="ChEBI" id="CHEBI:64479"/>
        <dbReference type="EC" id="2.7.8.7"/>
    </reaction>
</comment>
<evidence type="ECO:0000256" key="5">
    <source>
        <dbReference type="ARBA" id="ARBA00022842"/>
    </source>
</evidence>
<feature type="binding site" evidence="8">
    <location>
        <position position="8"/>
    </location>
    <ligand>
        <name>Mg(2+)</name>
        <dbReference type="ChEBI" id="CHEBI:18420"/>
    </ligand>
</feature>
<dbReference type="EMBL" id="JAESWA010000020">
    <property type="protein sequence ID" value="MBL4931529.1"/>
    <property type="molecule type" value="Genomic_DNA"/>
</dbReference>
<dbReference type="GO" id="GO:0005737">
    <property type="term" value="C:cytoplasm"/>
    <property type="evidence" value="ECO:0007669"/>
    <property type="project" value="UniProtKB-SubCell"/>
</dbReference>
<name>A0A937K460_9CLOT</name>
<comment type="function">
    <text evidence="8">Transfers the 4'-phosphopantetheine moiety from coenzyme A to a Ser of acyl-carrier-protein.</text>
</comment>
<feature type="domain" description="4'-phosphopantetheinyl transferase" evidence="9">
    <location>
        <begin position="4"/>
        <end position="101"/>
    </location>
</feature>
<evidence type="ECO:0000256" key="8">
    <source>
        <dbReference type="HAMAP-Rule" id="MF_00101"/>
    </source>
</evidence>
<evidence type="ECO:0000256" key="1">
    <source>
        <dbReference type="ARBA" id="ARBA00022516"/>
    </source>
</evidence>
<dbReference type="HAMAP" id="MF_00101">
    <property type="entry name" value="AcpS"/>
    <property type="match status" value="1"/>
</dbReference>
<keyword evidence="8" id="KW-0963">Cytoplasm</keyword>
<comment type="subcellular location">
    <subcellularLocation>
        <location evidence="8">Cytoplasm</location>
    </subcellularLocation>
</comment>
<reference evidence="10" key="1">
    <citation type="submission" date="2021-01" db="EMBL/GenBank/DDBJ databases">
        <title>Genome public.</title>
        <authorList>
            <person name="Liu C."/>
            <person name="Sun Q."/>
        </authorList>
    </citation>
    <scope>NUCLEOTIDE SEQUENCE</scope>
    <source>
        <strain evidence="10">YIM B02565</strain>
    </source>
</reference>
<evidence type="ECO:0000256" key="6">
    <source>
        <dbReference type="ARBA" id="ARBA00023098"/>
    </source>
</evidence>
<dbReference type="AlphaFoldDB" id="A0A937K460"/>
<dbReference type="Gene3D" id="3.90.470.20">
    <property type="entry name" value="4'-phosphopantetheinyl transferase domain"/>
    <property type="match status" value="1"/>
</dbReference>
<comment type="caution">
    <text evidence="10">The sequence shown here is derived from an EMBL/GenBank/DDBJ whole genome shotgun (WGS) entry which is preliminary data.</text>
</comment>
<evidence type="ECO:0000256" key="2">
    <source>
        <dbReference type="ARBA" id="ARBA00022679"/>
    </source>
</evidence>
<dbReference type="NCBIfam" id="TIGR00516">
    <property type="entry name" value="acpS"/>
    <property type="match status" value="1"/>
</dbReference>
<evidence type="ECO:0000313" key="10">
    <source>
        <dbReference type="EMBL" id="MBL4931529.1"/>
    </source>
</evidence>
<dbReference type="InterPro" id="IPR004568">
    <property type="entry name" value="Ppantetheine-prot_Trfase_dom"/>
</dbReference>
<keyword evidence="6 8" id="KW-0443">Lipid metabolism</keyword>
<dbReference type="RefSeq" id="WP_202766914.1">
    <property type="nucleotide sequence ID" value="NZ_JAESWA010000020.1"/>
</dbReference>
<dbReference type="InterPro" id="IPR002582">
    <property type="entry name" value="ACPS"/>
</dbReference>
<comment type="cofactor">
    <cofactor evidence="8">
        <name>Mg(2+)</name>
        <dbReference type="ChEBI" id="CHEBI:18420"/>
    </cofactor>
</comment>
<proteinExistence type="inferred from homology"/>
<dbReference type="EC" id="2.7.8.7" evidence="8"/>
<dbReference type="GO" id="GO:0000287">
    <property type="term" value="F:magnesium ion binding"/>
    <property type="evidence" value="ECO:0007669"/>
    <property type="project" value="UniProtKB-UniRule"/>
</dbReference>
<evidence type="ECO:0000256" key="7">
    <source>
        <dbReference type="ARBA" id="ARBA00023160"/>
    </source>
</evidence>
<comment type="similarity">
    <text evidence="8">Belongs to the P-Pant transferase superfamily. AcpS family.</text>
</comment>
<protein>
    <recommendedName>
        <fullName evidence="8">Holo-[acyl-carrier-protein] synthase</fullName>
        <shortName evidence="8">Holo-ACP synthase</shortName>
        <ecNumber evidence="8">2.7.8.7</ecNumber>
    </recommendedName>
    <alternativeName>
        <fullName evidence="8">4'-phosphopantetheinyl transferase AcpS</fullName>
    </alternativeName>
</protein>
<dbReference type="Proteomes" id="UP000623681">
    <property type="component" value="Unassembled WGS sequence"/>
</dbReference>
<keyword evidence="7 8" id="KW-0275">Fatty acid biosynthesis</keyword>
<dbReference type="NCBIfam" id="TIGR00556">
    <property type="entry name" value="pantethn_trn"/>
    <property type="match status" value="1"/>
</dbReference>
<dbReference type="Pfam" id="PF01648">
    <property type="entry name" value="ACPS"/>
    <property type="match status" value="1"/>
</dbReference>
<evidence type="ECO:0000256" key="3">
    <source>
        <dbReference type="ARBA" id="ARBA00022723"/>
    </source>
</evidence>
<dbReference type="SUPFAM" id="SSF56214">
    <property type="entry name" value="4'-phosphopantetheinyl transferase"/>
    <property type="match status" value="1"/>
</dbReference>
<accession>A0A937K460</accession>
<keyword evidence="2 8" id="KW-0808">Transferase</keyword>